<dbReference type="CDD" id="cd11030">
    <property type="entry name" value="CYP105-like"/>
    <property type="match status" value="1"/>
</dbReference>
<keyword evidence="6" id="KW-1185">Reference proteome</keyword>
<organism evidence="5 6">
    <name type="scientific">Steroidobacter flavus</name>
    <dbReference type="NCBI Taxonomy" id="1842136"/>
    <lineage>
        <taxon>Bacteria</taxon>
        <taxon>Pseudomonadati</taxon>
        <taxon>Pseudomonadota</taxon>
        <taxon>Gammaproteobacteria</taxon>
        <taxon>Steroidobacterales</taxon>
        <taxon>Steroidobacteraceae</taxon>
        <taxon>Steroidobacter</taxon>
    </lineage>
</organism>
<comment type="caution">
    <text evidence="5">The sequence shown here is derived from an EMBL/GenBank/DDBJ whole genome shotgun (WGS) entry which is preliminary data.</text>
</comment>
<dbReference type="PANTHER" id="PTHR46696">
    <property type="entry name" value="P450, PUTATIVE (EUROFUNG)-RELATED"/>
    <property type="match status" value="1"/>
</dbReference>
<name>A0ABV8T041_9GAMM</name>
<evidence type="ECO:0000256" key="3">
    <source>
        <dbReference type="RuleBase" id="RU000461"/>
    </source>
</evidence>
<protein>
    <submittedName>
        <fullName evidence="5">Cytochrome P450</fullName>
        <ecNumber evidence="5">1.14.-.-</ecNumber>
    </submittedName>
</protein>
<dbReference type="Pfam" id="PF00067">
    <property type="entry name" value="p450"/>
    <property type="match status" value="1"/>
</dbReference>
<dbReference type="PROSITE" id="PS00086">
    <property type="entry name" value="CYTOCHROME_P450"/>
    <property type="match status" value="1"/>
</dbReference>
<dbReference type="EMBL" id="JBHSDU010000014">
    <property type="protein sequence ID" value="MFC4311994.1"/>
    <property type="molecule type" value="Genomic_DNA"/>
</dbReference>
<dbReference type="InterPro" id="IPR017972">
    <property type="entry name" value="Cyt_P450_CS"/>
</dbReference>
<proteinExistence type="inferred from homology"/>
<dbReference type="PRINTS" id="PR00385">
    <property type="entry name" value="P450"/>
</dbReference>
<feature type="region of interest" description="Disordered" evidence="4">
    <location>
        <begin position="1"/>
        <end position="22"/>
    </location>
</feature>
<dbReference type="Proteomes" id="UP001595904">
    <property type="component" value="Unassembled WGS sequence"/>
</dbReference>
<keyword evidence="3" id="KW-0503">Monooxygenase</keyword>
<dbReference type="PANTHER" id="PTHR46696:SF1">
    <property type="entry name" value="CYTOCHROME P450 YJIB-RELATED"/>
    <property type="match status" value="1"/>
</dbReference>
<evidence type="ECO:0000256" key="4">
    <source>
        <dbReference type="SAM" id="MobiDB-lite"/>
    </source>
</evidence>
<dbReference type="PRINTS" id="PR00359">
    <property type="entry name" value="BP450"/>
</dbReference>
<dbReference type="Gene3D" id="1.10.630.10">
    <property type="entry name" value="Cytochrome P450"/>
    <property type="match status" value="1"/>
</dbReference>
<dbReference type="InterPro" id="IPR001128">
    <property type="entry name" value="Cyt_P450"/>
</dbReference>
<comment type="similarity">
    <text evidence="2 3">Belongs to the cytochrome P450 family.</text>
</comment>
<dbReference type="EC" id="1.14.-.-" evidence="5"/>
<dbReference type="InterPro" id="IPR036396">
    <property type="entry name" value="Cyt_P450_sf"/>
</dbReference>
<sequence>MSTDLSAELSAKFPPKRNSARPFDPPDQLLALLSQPLVRIRQWDGVNAWLIARYEDVRSVLNSANFSADPRKPGYPEKSAAYGATVGQDHNLRTMDEPEHGVQKRMLLQDFSVKRVNELRPAIQAKVDQLLDDMIAKGPPAEFVHDFALAIPTMVICELLGVPYADRDYFAEQTAICLSSDHPAEVGAAAGRNLSEYIDRLLDVKDATPENDLLSRLVVEQLRTGALSRKDVVGLARLILIAGHETTANTIALSTLALLINPDQAQILRAGTDAATLSNAIDELLRYLSVTHTGRRRVAIADVEINGQLIRAGEGVIILTNIADRDERIFDGAAKLDLKRKNARNLMTFGTGSHRCLGAFLSKVELEIAHSTLWRRLPGFRLACPFEQIEFIESGQVLGVRRLPVAW</sequence>
<evidence type="ECO:0000313" key="5">
    <source>
        <dbReference type="EMBL" id="MFC4311994.1"/>
    </source>
</evidence>
<keyword evidence="3" id="KW-0479">Metal-binding</keyword>
<dbReference type="RefSeq" id="WP_380601019.1">
    <property type="nucleotide sequence ID" value="NZ_JBHSDU010000014.1"/>
</dbReference>
<dbReference type="SUPFAM" id="SSF48264">
    <property type="entry name" value="Cytochrome P450"/>
    <property type="match status" value="1"/>
</dbReference>
<keyword evidence="3 5" id="KW-0560">Oxidoreductase</keyword>
<keyword evidence="3" id="KW-0408">Iron</keyword>
<dbReference type="GO" id="GO:0016491">
    <property type="term" value="F:oxidoreductase activity"/>
    <property type="evidence" value="ECO:0007669"/>
    <property type="project" value="UniProtKB-KW"/>
</dbReference>
<keyword evidence="3" id="KW-0349">Heme</keyword>
<dbReference type="InterPro" id="IPR002397">
    <property type="entry name" value="Cyt_P450_B"/>
</dbReference>
<gene>
    <name evidence="5" type="ORF">ACFPN2_23130</name>
</gene>
<reference evidence="6" key="1">
    <citation type="journal article" date="2019" name="Int. J. Syst. Evol. Microbiol.">
        <title>The Global Catalogue of Microorganisms (GCM) 10K type strain sequencing project: providing services to taxonomists for standard genome sequencing and annotation.</title>
        <authorList>
            <consortium name="The Broad Institute Genomics Platform"/>
            <consortium name="The Broad Institute Genome Sequencing Center for Infectious Disease"/>
            <person name="Wu L."/>
            <person name="Ma J."/>
        </authorList>
    </citation>
    <scope>NUCLEOTIDE SEQUENCE [LARGE SCALE GENOMIC DNA]</scope>
    <source>
        <strain evidence="6">CGMCC 1.10759</strain>
    </source>
</reference>
<comment type="cofactor">
    <cofactor evidence="1">
        <name>heme</name>
        <dbReference type="ChEBI" id="CHEBI:30413"/>
    </cofactor>
</comment>
<evidence type="ECO:0000256" key="1">
    <source>
        <dbReference type="ARBA" id="ARBA00001971"/>
    </source>
</evidence>
<accession>A0ABV8T041</accession>
<evidence type="ECO:0000256" key="2">
    <source>
        <dbReference type="ARBA" id="ARBA00010617"/>
    </source>
</evidence>
<evidence type="ECO:0000313" key="6">
    <source>
        <dbReference type="Proteomes" id="UP001595904"/>
    </source>
</evidence>